<organism evidence="2 3">
    <name type="scientific">Desmophyllum pertusum</name>
    <dbReference type="NCBI Taxonomy" id="174260"/>
    <lineage>
        <taxon>Eukaryota</taxon>
        <taxon>Metazoa</taxon>
        <taxon>Cnidaria</taxon>
        <taxon>Anthozoa</taxon>
        <taxon>Hexacorallia</taxon>
        <taxon>Scleractinia</taxon>
        <taxon>Caryophylliina</taxon>
        <taxon>Caryophylliidae</taxon>
        <taxon>Desmophyllum</taxon>
    </lineage>
</organism>
<evidence type="ECO:0000313" key="3">
    <source>
        <dbReference type="Proteomes" id="UP001163046"/>
    </source>
</evidence>
<evidence type="ECO:0000313" key="2">
    <source>
        <dbReference type="EMBL" id="KAJ7321204.1"/>
    </source>
</evidence>
<protein>
    <submittedName>
        <fullName evidence="2">Uncharacterized protein</fullName>
    </submittedName>
</protein>
<accession>A0A9W9YAT4</accession>
<comment type="caution">
    <text evidence="2">The sequence shown here is derived from an EMBL/GenBank/DDBJ whole genome shotgun (WGS) entry which is preliminary data.</text>
</comment>
<dbReference type="EMBL" id="MU827829">
    <property type="protein sequence ID" value="KAJ7321204.1"/>
    <property type="molecule type" value="Genomic_DNA"/>
</dbReference>
<dbReference type="AlphaFoldDB" id="A0A9W9YAT4"/>
<name>A0A9W9YAT4_9CNID</name>
<proteinExistence type="predicted"/>
<sequence>MGKNCHRVSFAVRGCLQDWTGTWIQGNHVIFPYQPPTPQSGKPDALPSVPTTAGA</sequence>
<reference evidence="2" key="1">
    <citation type="submission" date="2023-01" db="EMBL/GenBank/DDBJ databases">
        <title>Genome assembly of the deep-sea coral Lophelia pertusa.</title>
        <authorList>
            <person name="Herrera S."/>
            <person name="Cordes E."/>
        </authorList>
    </citation>
    <scope>NUCLEOTIDE SEQUENCE</scope>
    <source>
        <strain evidence="2">USNM1676648</strain>
        <tissue evidence="2">Polyp</tissue>
    </source>
</reference>
<evidence type="ECO:0000256" key="1">
    <source>
        <dbReference type="SAM" id="MobiDB-lite"/>
    </source>
</evidence>
<dbReference type="Proteomes" id="UP001163046">
    <property type="component" value="Unassembled WGS sequence"/>
</dbReference>
<keyword evidence="3" id="KW-1185">Reference proteome</keyword>
<gene>
    <name evidence="2" type="ORF">OS493_035181</name>
</gene>
<feature type="region of interest" description="Disordered" evidence="1">
    <location>
        <begin position="33"/>
        <end position="55"/>
    </location>
</feature>